<comment type="catalytic activity">
    <reaction evidence="6">
        <text>guanosine(527) in 16S rRNA + S-adenosyl-L-methionine = N(7)-methylguanosine(527) in 16S rRNA + S-adenosyl-L-homocysteine</text>
        <dbReference type="Rhea" id="RHEA:42732"/>
        <dbReference type="Rhea" id="RHEA-COMP:10209"/>
        <dbReference type="Rhea" id="RHEA-COMP:10210"/>
        <dbReference type="ChEBI" id="CHEBI:57856"/>
        <dbReference type="ChEBI" id="CHEBI:59789"/>
        <dbReference type="ChEBI" id="CHEBI:74269"/>
        <dbReference type="ChEBI" id="CHEBI:74480"/>
        <dbReference type="EC" id="2.1.1.170"/>
    </reaction>
</comment>
<feature type="binding site" evidence="6">
    <location>
        <position position="129"/>
    </location>
    <ligand>
        <name>S-adenosyl-L-methionine</name>
        <dbReference type="ChEBI" id="CHEBI:59789"/>
    </ligand>
</feature>
<evidence type="ECO:0000313" key="8">
    <source>
        <dbReference type="Proteomes" id="UP000199502"/>
    </source>
</evidence>
<keyword evidence="4 6" id="KW-0808">Transferase</keyword>
<evidence type="ECO:0000256" key="2">
    <source>
        <dbReference type="ARBA" id="ARBA00022552"/>
    </source>
</evidence>
<dbReference type="STRING" id="336292.SAMN05660710_01079"/>
<name>A0A1G5EH88_9RHOB</name>
<dbReference type="HAMAP" id="MF_00074">
    <property type="entry name" value="16SrRNA_methyltr_G"/>
    <property type="match status" value="1"/>
</dbReference>
<dbReference type="InterPro" id="IPR003682">
    <property type="entry name" value="rRNA_ssu_MeTfrase_G"/>
</dbReference>
<dbReference type="Pfam" id="PF02527">
    <property type="entry name" value="GidB"/>
    <property type="match status" value="1"/>
</dbReference>
<evidence type="ECO:0000256" key="4">
    <source>
        <dbReference type="ARBA" id="ARBA00022679"/>
    </source>
</evidence>
<keyword evidence="8" id="KW-1185">Reference proteome</keyword>
<dbReference type="Proteomes" id="UP000199502">
    <property type="component" value="Unassembled WGS sequence"/>
</dbReference>
<dbReference type="EC" id="2.1.1.170" evidence="6"/>
<evidence type="ECO:0000313" key="7">
    <source>
        <dbReference type="EMBL" id="SCY26060.1"/>
    </source>
</evidence>
<feature type="binding site" evidence="6">
    <location>
        <begin position="115"/>
        <end position="116"/>
    </location>
    <ligand>
        <name>S-adenosyl-L-methionine</name>
        <dbReference type="ChEBI" id="CHEBI:59789"/>
    </ligand>
</feature>
<protein>
    <recommendedName>
        <fullName evidence="6">Ribosomal RNA small subunit methyltransferase G</fullName>
        <ecNumber evidence="6">2.1.1.170</ecNumber>
    </recommendedName>
    <alternativeName>
        <fullName evidence="6">16S rRNA 7-methylguanosine methyltransferase</fullName>
        <shortName evidence="6">16S rRNA m7G methyltransferase</shortName>
    </alternativeName>
</protein>
<dbReference type="AlphaFoldDB" id="A0A1G5EH88"/>
<feature type="binding site" evidence="6">
    <location>
        <position position="67"/>
    </location>
    <ligand>
        <name>S-adenosyl-L-methionine</name>
        <dbReference type="ChEBI" id="CHEBI:59789"/>
    </ligand>
</feature>
<dbReference type="NCBIfam" id="TIGR00138">
    <property type="entry name" value="rsmG_gidB"/>
    <property type="match status" value="1"/>
</dbReference>
<keyword evidence="5 6" id="KW-0949">S-adenosyl-L-methionine</keyword>
<dbReference type="GO" id="GO:0070043">
    <property type="term" value="F:rRNA (guanine-N7-)-methyltransferase activity"/>
    <property type="evidence" value="ECO:0007669"/>
    <property type="project" value="UniProtKB-UniRule"/>
</dbReference>
<accession>A0A1G5EH88</accession>
<evidence type="ECO:0000256" key="3">
    <source>
        <dbReference type="ARBA" id="ARBA00022603"/>
    </source>
</evidence>
<keyword evidence="3 6" id="KW-0489">Methyltransferase</keyword>
<sequence>MTTVSRETEVRLQHYKALLQKWNARINLVSAKSLDGIDSRHIADSLQLMDLASPPAKWVDLGSGGGLPGLVIAIALQDTETDFTLIESDQRKAAFLRTVIRELGLQNVDVLPARIEEAQPQRAQIISARALAALDVLMPWINRHIAEDGLALLLKGRGWRAEIEAAQEHWQFQYTAVPSKTDPEAVVLKISGVSDA</sequence>
<dbReference type="PANTHER" id="PTHR31760:SF0">
    <property type="entry name" value="S-ADENOSYL-L-METHIONINE-DEPENDENT METHYLTRANSFERASES SUPERFAMILY PROTEIN"/>
    <property type="match status" value="1"/>
</dbReference>
<dbReference type="Gene3D" id="3.40.50.150">
    <property type="entry name" value="Vaccinia Virus protein VP39"/>
    <property type="match status" value="1"/>
</dbReference>
<dbReference type="PANTHER" id="PTHR31760">
    <property type="entry name" value="S-ADENOSYL-L-METHIONINE-DEPENDENT METHYLTRANSFERASES SUPERFAMILY PROTEIN"/>
    <property type="match status" value="1"/>
</dbReference>
<dbReference type="SUPFAM" id="SSF53335">
    <property type="entry name" value="S-adenosyl-L-methionine-dependent methyltransferases"/>
    <property type="match status" value="1"/>
</dbReference>
<dbReference type="GO" id="GO:0005829">
    <property type="term" value="C:cytosol"/>
    <property type="evidence" value="ECO:0007669"/>
    <property type="project" value="TreeGrafter"/>
</dbReference>
<organism evidence="7 8">
    <name type="scientific">Paracoccus tibetensis</name>
    <dbReference type="NCBI Taxonomy" id="336292"/>
    <lineage>
        <taxon>Bacteria</taxon>
        <taxon>Pseudomonadati</taxon>
        <taxon>Pseudomonadota</taxon>
        <taxon>Alphaproteobacteria</taxon>
        <taxon>Rhodobacterales</taxon>
        <taxon>Paracoccaceae</taxon>
        <taxon>Paracoccus</taxon>
    </lineage>
</organism>
<proteinExistence type="inferred from homology"/>
<comment type="similarity">
    <text evidence="6">Belongs to the methyltransferase superfamily. RNA methyltransferase RsmG family.</text>
</comment>
<feature type="binding site" evidence="6">
    <location>
        <position position="62"/>
    </location>
    <ligand>
        <name>S-adenosyl-L-methionine</name>
        <dbReference type="ChEBI" id="CHEBI:59789"/>
    </ligand>
</feature>
<keyword evidence="2 6" id="KW-0698">rRNA processing</keyword>
<gene>
    <name evidence="6" type="primary">rsmG</name>
    <name evidence="7" type="ORF">SAMN05660710_01079</name>
</gene>
<comment type="subcellular location">
    <subcellularLocation>
        <location evidence="6">Cytoplasm</location>
    </subcellularLocation>
</comment>
<comment type="function">
    <text evidence="6">Specifically methylates the N7 position of guanine in position 527 of 16S rRNA.</text>
</comment>
<evidence type="ECO:0000256" key="1">
    <source>
        <dbReference type="ARBA" id="ARBA00022490"/>
    </source>
</evidence>
<dbReference type="EMBL" id="FMVT01000003">
    <property type="protein sequence ID" value="SCY26060.1"/>
    <property type="molecule type" value="Genomic_DNA"/>
</dbReference>
<dbReference type="OrthoDB" id="9808773at2"/>
<reference evidence="7 8" key="1">
    <citation type="submission" date="2016-10" db="EMBL/GenBank/DDBJ databases">
        <authorList>
            <person name="de Groot N.N."/>
        </authorList>
    </citation>
    <scope>NUCLEOTIDE SEQUENCE [LARGE SCALE GENOMIC DNA]</scope>
    <source>
        <strain evidence="7 8">CGMCC 1.8925</strain>
    </source>
</reference>
<keyword evidence="1 6" id="KW-0963">Cytoplasm</keyword>
<dbReference type="PIRSF" id="PIRSF003078">
    <property type="entry name" value="GidB"/>
    <property type="match status" value="1"/>
</dbReference>
<evidence type="ECO:0000256" key="6">
    <source>
        <dbReference type="HAMAP-Rule" id="MF_00074"/>
    </source>
</evidence>
<dbReference type="InterPro" id="IPR029063">
    <property type="entry name" value="SAM-dependent_MTases_sf"/>
</dbReference>
<dbReference type="RefSeq" id="WP_090741047.1">
    <property type="nucleotide sequence ID" value="NZ_FMVT01000003.1"/>
</dbReference>
<evidence type="ECO:0000256" key="5">
    <source>
        <dbReference type="ARBA" id="ARBA00022691"/>
    </source>
</evidence>
<comment type="caution">
    <text evidence="6">Lacks conserved residue(s) required for the propagation of feature annotation.</text>
</comment>